<evidence type="ECO:0000256" key="4">
    <source>
        <dbReference type="ARBA" id="ARBA00023136"/>
    </source>
</evidence>
<feature type="transmembrane region" description="Helical" evidence="6">
    <location>
        <begin position="228"/>
        <end position="248"/>
    </location>
</feature>
<feature type="region of interest" description="Disordered" evidence="5">
    <location>
        <begin position="1"/>
        <end position="37"/>
    </location>
</feature>
<comment type="caution">
    <text evidence="8">The sequence shown here is derived from an EMBL/GenBank/DDBJ whole genome shotgun (WGS) entry which is preliminary data.</text>
</comment>
<dbReference type="SUPFAM" id="SSF103473">
    <property type="entry name" value="MFS general substrate transporter"/>
    <property type="match status" value="1"/>
</dbReference>
<dbReference type="GO" id="GO:0005886">
    <property type="term" value="C:plasma membrane"/>
    <property type="evidence" value="ECO:0007669"/>
    <property type="project" value="UniProtKB-SubCell"/>
</dbReference>
<dbReference type="Pfam" id="PF07690">
    <property type="entry name" value="MFS_1"/>
    <property type="match status" value="1"/>
</dbReference>
<gene>
    <name evidence="8" type="ORF">FHR38_004641</name>
</gene>
<sequence>MTAVDPAASRPEPESSRPDPKSSRPEPESSLLEPESSLLDPARAATLPTALAEPTVPVRRGWIALIFSANLGVWMAFFTPIQVLLPQQVELITPTDKETMLAIVTGLGALAAVIANPLAGALSDRTCLRLGGREFGRRHVWTLGGAVLGAASLLLLAQQRTILGVTIAWIAAQLCFNAMLATLTAAVPDRVPVAQRGGVSGWIGIPQALGLVVGAVLVTAVVTGNAAGYAAVAVAVLLLAVPFTLLTADDPLPRTHRPPLRWRELLAGMWVDPRRYPDFAWAWGTRFLVQVGNALGTLYLLYFLTDQVRHHDPESGLLILILLYTTGLMATAVVAGRLSDRTGKRKIFVIWAGVIMAVAALLLAAWPIWPTALVAALLLGAGYGVYVAVDAALITQVLPQATNRAKDLGVINIANSAPQVLGPALSAPIVVHLGGYPALYTATAAVTLLGSILVVKIRTVP</sequence>
<evidence type="ECO:0000259" key="7">
    <source>
        <dbReference type="PROSITE" id="PS50850"/>
    </source>
</evidence>
<proteinExistence type="predicted"/>
<dbReference type="InterPro" id="IPR011701">
    <property type="entry name" value="MFS"/>
</dbReference>
<evidence type="ECO:0000256" key="3">
    <source>
        <dbReference type="ARBA" id="ARBA00022989"/>
    </source>
</evidence>
<evidence type="ECO:0000313" key="9">
    <source>
        <dbReference type="Proteomes" id="UP000578819"/>
    </source>
</evidence>
<dbReference type="EMBL" id="JACHJW010000001">
    <property type="protein sequence ID" value="MBB4960908.1"/>
    <property type="molecule type" value="Genomic_DNA"/>
</dbReference>
<evidence type="ECO:0000256" key="2">
    <source>
        <dbReference type="ARBA" id="ARBA00022692"/>
    </source>
</evidence>
<dbReference type="PROSITE" id="PS50850">
    <property type="entry name" value="MFS"/>
    <property type="match status" value="1"/>
</dbReference>
<feature type="transmembrane region" description="Helical" evidence="6">
    <location>
        <begin position="163"/>
        <end position="187"/>
    </location>
</feature>
<evidence type="ECO:0000256" key="1">
    <source>
        <dbReference type="ARBA" id="ARBA00004651"/>
    </source>
</evidence>
<dbReference type="AlphaFoldDB" id="A0A7W7SU34"/>
<evidence type="ECO:0000313" key="8">
    <source>
        <dbReference type="EMBL" id="MBB4960908.1"/>
    </source>
</evidence>
<comment type="subcellular location">
    <subcellularLocation>
        <location evidence="1">Cell membrane</location>
        <topology evidence="1">Multi-pass membrane protein</topology>
    </subcellularLocation>
</comment>
<dbReference type="InterPro" id="IPR036259">
    <property type="entry name" value="MFS_trans_sf"/>
</dbReference>
<feature type="transmembrane region" description="Helical" evidence="6">
    <location>
        <begin position="199"/>
        <end position="222"/>
    </location>
</feature>
<feature type="compositionally biased region" description="Basic and acidic residues" evidence="5">
    <location>
        <begin position="11"/>
        <end position="27"/>
    </location>
</feature>
<feature type="transmembrane region" description="Helical" evidence="6">
    <location>
        <begin position="140"/>
        <end position="157"/>
    </location>
</feature>
<feature type="transmembrane region" description="Helical" evidence="6">
    <location>
        <begin position="316"/>
        <end position="335"/>
    </location>
</feature>
<dbReference type="RefSeq" id="WP_184536608.1">
    <property type="nucleotide sequence ID" value="NZ_JACHJW010000001.1"/>
</dbReference>
<protein>
    <submittedName>
        <fullName evidence="8">MFS family permease</fullName>
    </submittedName>
</protein>
<keyword evidence="2 6" id="KW-0812">Transmembrane</keyword>
<dbReference type="InterPro" id="IPR020846">
    <property type="entry name" value="MFS_dom"/>
</dbReference>
<dbReference type="PANTHER" id="PTHR23528:SF1">
    <property type="entry name" value="MAJOR FACILITATOR SUPERFAMILY (MFS) PROFILE DOMAIN-CONTAINING PROTEIN"/>
    <property type="match status" value="1"/>
</dbReference>
<dbReference type="CDD" id="cd06174">
    <property type="entry name" value="MFS"/>
    <property type="match status" value="1"/>
</dbReference>
<feature type="compositionally biased region" description="Low complexity" evidence="5">
    <location>
        <begin position="28"/>
        <end position="37"/>
    </location>
</feature>
<dbReference type="GO" id="GO:0022857">
    <property type="term" value="F:transmembrane transporter activity"/>
    <property type="evidence" value="ECO:0007669"/>
    <property type="project" value="InterPro"/>
</dbReference>
<dbReference type="Proteomes" id="UP000578819">
    <property type="component" value="Unassembled WGS sequence"/>
</dbReference>
<keyword evidence="3 6" id="KW-1133">Transmembrane helix</keyword>
<feature type="transmembrane region" description="Helical" evidence="6">
    <location>
        <begin position="375"/>
        <end position="398"/>
    </location>
</feature>
<evidence type="ECO:0000256" key="6">
    <source>
        <dbReference type="SAM" id="Phobius"/>
    </source>
</evidence>
<name>A0A7W7SU34_9ACTN</name>
<feature type="compositionally biased region" description="Low complexity" evidence="5">
    <location>
        <begin position="1"/>
        <end position="10"/>
    </location>
</feature>
<dbReference type="PANTHER" id="PTHR23528">
    <property type="match status" value="1"/>
</dbReference>
<feature type="transmembrane region" description="Helical" evidence="6">
    <location>
        <begin position="347"/>
        <end position="369"/>
    </location>
</feature>
<keyword evidence="4 6" id="KW-0472">Membrane</keyword>
<feature type="transmembrane region" description="Helical" evidence="6">
    <location>
        <begin position="437"/>
        <end position="455"/>
    </location>
</feature>
<feature type="transmembrane region" description="Helical" evidence="6">
    <location>
        <begin position="283"/>
        <end position="304"/>
    </location>
</feature>
<feature type="domain" description="Major facilitator superfamily (MFS) profile" evidence="7">
    <location>
        <begin position="228"/>
        <end position="461"/>
    </location>
</feature>
<keyword evidence="9" id="KW-1185">Reference proteome</keyword>
<feature type="transmembrane region" description="Helical" evidence="6">
    <location>
        <begin position="101"/>
        <end position="119"/>
    </location>
</feature>
<feature type="transmembrane region" description="Helical" evidence="6">
    <location>
        <begin position="62"/>
        <end position="81"/>
    </location>
</feature>
<organism evidence="8 9">
    <name type="scientific">Micromonospora polyrhachis</name>
    <dbReference type="NCBI Taxonomy" id="1282883"/>
    <lineage>
        <taxon>Bacteria</taxon>
        <taxon>Bacillati</taxon>
        <taxon>Actinomycetota</taxon>
        <taxon>Actinomycetes</taxon>
        <taxon>Micromonosporales</taxon>
        <taxon>Micromonosporaceae</taxon>
        <taxon>Micromonospora</taxon>
    </lineage>
</organism>
<accession>A0A7W7SU34</accession>
<evidence type="ECO:0000256" key="5">
    <source>
        <dbReference type="SAM" id="MobiDB-lite"/>
    </source>
</evidence>
<reference evidence="8 9" key="1">
    <citation type="submission" date="2020-08" db="EMBL/GenBank/DDBJ databases">
        <title>Sequencing the genomes of 1000 actinobacteria strains.</title>
        <authorList>
            <person name="Klenk H.-P."/>
        </authorList>
    </citation>
    <scope>NUCLEOTIDE SEQUENCE [LARGE SCALE GENOMIC DNA]</scope>
    <source>
        <strain evidence="8 9">DSM 45886</strain>
    </source>
</reference>
<dbReference type="Gene3D" id="1.20.1250.20">
    <property type="entry name" value="MFS general substrate transporter like domains"/>
    <property type="match status" value="2"/>
</dbReference>
<feature type="transmembrane region" description="Helical" evidence="6">
    <location>
        <begin position="410"/>
        <end position="431"/>
    </location>
</feature>